<keyword evidence="3" id="KW-1185">Reference proteome</keyword>
<sequence>MTHPDDMPLPPDGPTPAREQLPLPRRRRQSHLEPQLRTPGGTGAGTPFTAFVADGDAEPTATIPSDRRERGRPSGRAAAFHAGAHRGRGTAPGHAEP</sequence>
<comment type="caution">
    <text evidence="2">The sequence shown here is derived from an EMBL/GenBank/DDBJ whole genome shotgun (WGS) entry which is preliminary data.</text>
</comment>
<feature type="region of interest" description="Disordered" evidence="1">
    <location>
        <begin position="1"/>
        <end position="97"/>
    </location>
</feature>
<gene>
    <name evidence="2" type="ORF">GCM10023320_48750</name>
</gene>
<proteinExistence type="predicted"/>
<dbReference type="RefSeq" id="WP_345607622.1">
    <property type="nucleotide sequence ID" value="NZ_BAABJO010000019.1"/>
</dbReference>
<accession>A0ABP9NS18</accession>
<evidence type="ECO:0000256" key="1">
    <source>
        <dbReference type="SAM" id="MobiDB-lite"/>
    </source>
</evidence>
<evidence type="ECO:0000313" key="2">
    <source>
        <dbReference type="EMBL" id="GAA5128938.1"/>
    </source>
</evidence>
<dbReference type="Proteomes" id="UP001500804">
    <property type="component" value="Unassembled WGS sequence"/>
</dbReference>
<reference evidence="3" key="1">
    <citation type="journal article" date="2019" name="Int. J. Syst. Evol. Microbiol.">
        <title>The Global Catalogue of Microorganisms (GCM) 10K type strain sequencing project: providing services to taxonomists for standard genome sequencing and annotation.</title>
        <authorList>
            <consortium name="The Broad Institute Genomics Platform"/>
            <consortium name="The Broad Institute Genome Sequencing Center for Infectious Disease"/>
            <person name="Wu L."/>
            <person name="Ma J."/>
        </authorList>
    </citation>
    <scope>NUCLEOTIDE SEQUENCE [LARGE SCALE GENOMIC DNA]</scope>
    <source>
        <strain evidence="3">JCM 18302</strain>
    </source>
</reference>
<protein>
    <submittedName>
        <fullName evidence="2">Uncharacterized protein</fullName>
    </submittedName>
</protein>
<organism evidence="2 3">
    <name type="scientific">Pseudonocardia adelaidensis</name>
    <dbReference type="NCBI Taxonomy" id="648754"/>
    <lineage>
        <taxon>Bacteria</taxon>
        <taxon>Bacillati</taxon>
        <taxon>Actinomycetota</taxon>
        <taxon>Actinomycetes</taxon>
        <taxon>Pseudonocardiales</taxon>
        <taxon>Pseudonocardiaceae</taxon>
        <taxon>Pseudonocardia</taxon>
    </lineage>
</organism>
<name>A0ABP9NS18_9PSEU</name>
<dbReference type="EMBL" id="BAABJO010000019">
    <property type="protein sequence ID" value="GAA5128938.1"/>
    <property type="molecule type" value="Genomic_DNA"/>
</dbReference>
<evidence type="ECO:0000313" key="3">
    <source>
        <dbReference type="Proteomes" id="UP001500804"/>
    </source>
</evidence>